<proteinExistence type="predicted"/>
<dbReference type="Proteomes" id="UP000241769">
    <property type="component" value="Unassembled WGS sequence"/>
</dbReference>
<feature type="compositionally biased region" description="Low complexity" evidence="4">
    <location>
        <begin position="601"/>
        <end position="613"/>
    </location>
</feature>
<feature type="domain" description="SUZ-C" evidence="7">
    <location>
        <begin position="552"/>
        <end position="595"/>
    </location>
</feature>
<dbReference type="InterPro" id="IPR036867">
    <property type="entry name" value="R3H_dom_sf"/>
</dbReference>
<dbReference type="InterPro" id="IPR012677">
    <property type="entry name" value="Nucleotide-bd_a/b_plait_sf"/>
</dbReference>
<gene>
    <name evidence="8" type="ORF">PROFUN_10796</name>
</gene>
<feature type="region of interest" description="Disordered" evidence="4">
    <location>
        <begin position="322"/>
        <end position="401"/>
    </location>
</feature>
<feature type="compositionally biased region" description="Low complexity" evidence="4">
    <location>
        <begin position="322"/>
        <end position="341"/>
    </location>
</feature>
<dbReference type="InterPro" id="IPR000504">
    <property type="entry name" value="RRM_dom"/>
</dbReference>
<dbReference type="Pfam" id="PF01424">
    <property type="entry name" value="R3H"/>
    <property type="match status" value="1"/>
</dbReference>
<evidence type="ECO:0000259" key="5">
    <source>
        <dbReference type="PROSITE" id="PS50102"/>
    </source>
</evidence>
<evidence type="ECO:0000256" key="1">
    <source>
        <dbReference type="ARBA" id="ARBA00022884"/>
    </source>
</evidence>
<keyword evidence="1 2" id="KW-0694">RNA-binding</keyword>
<feature type="domain" description="RRM" evidence="5">
    <location>
        <begin position="139"/>
        <end position="217"/>
    </location>
</feature>
<dbReference type="OrthoDB" id="434258at2759"/>
<organism evidence="8 9">
    <name type="scientific">Planoprotostelium fungivorum</name>
    <dbReference type="NCBI Taxonomy" id="1890364"/>
    <lineage>
        <taxon>Eukaryota</taxon>
        <taxon>Amoebozoa</taxon>
        <taxon>Evosea</taxon>
        <taxon>Variosea</taxon>
        <taxon>Cavosteliida</taxon>
        <taxon>Cavosteliaceae</taxon>
        <taxon>Planoprotostelium</taxon>
    </lineage>
</organism>
<dbReference type="PANTHER" id="PTHR23236">
    <property type="entry name" value="EUKARYOTIC TRANSLATION INITIATION FACTOR 4B/4H"/>
    <property type="match status" value="1"/>
</dbReference>
<evidence type="ECO:0000256" key="4">
    <source>
        <dbReference type="SAM" id="MobiDB-lite"/>
    </source>
</evidence>
<sequence>MTEEDDLSFEALTFGASERDKKRTDKDQYQIEQDDTEEEVHEASSNVILVYTSYGGKINPIQIIEFAQANGGKVVNFNFREKQCFGFLQFEDDGSIDRVLDALNDSVIEGTQVNAERCHAITAGRDPRTHNSDSDYKNSTLVLKNLPFQLKQERLEEILNSVDVKPMNVSYLYDNNGMFRGMAFVKYKEIGQGTKVFQALNGMDINGRKLRIEYKRKVKEASVLQEDDVNHLHEQLVQFTTSPLTELSFPCVSSYQRKQIHQFAERLGLGHYSTGEGESRYVLVKKRDPESTSHPSSFNGNAGSYVNSLAASLGSTSIPISSIASSPSSTTQPSTSPKQSSGKVRRRSDINPNSGGGAKAGWESKSPQNDFSGPLADRQKAIPNRNNYNGPGTIGGPTNFYGNSGVTPPYSALNGNTNFNQAQPLYSSSPAFPSYHSNQMPNGSSISSYNMTGVSPVNYYGNVSNNYNNSSPVNYNSSTSSQMHSNHISSGSFNTPPTIGFSSNFHAHFGSNYNANGNPNAFNSATPPMYVGSNETLKNPSGSFSGSPFSQFGGPSPPFRKSNIPSRTPTNEGATISAVRQPKGPDGTGGFGSDYQRSRQGSGPSTDSSSGPGNAPWTLFGSSAPLFTMTSGLEGLRGQREGERYQNL</sequence>
<feature type="compositionally biased region" description="Polar residues" evidence="4">
    <location>
        <begin position="563"/>
        <end position="574"/>
    </location>
</feature>
<evidence type="ECO:0000313" key="9">
    <source>
        <dbReference type="Proteomes" id="UP000241769"/>
    </source>
</evidence>
<dbReference type="SUPFAM" id="SSF54928">
    <property type="entry name" value="RNA-binding domain, RBD"/>
    <property type="match status" value="1"/>
</dbReference>
<feature type="domain" description="R3H" evidence="6">
    <location>
        <begin position="223"/>
        <end position="288"/>
    </location>
</feature>
<dbReference type="PANTHER" id="PTHR23236:SF11">
    <property type="entry name" value="EUKARYOTIC TRANSLATION INITIATION FACTOR 4H"/>
    <property type="match status" value="1"/>
</dbReference>
<dbReference type="GO" id="GO:0003723">
    <property type="term" value="F:RNA binding"/>
    <property type="evidence" value="ECO:0007669"/>
    <property type="project" value="UniProtKB-UniRule"/>
</dbReference>
<evidence type="ECO:0000256" key="3">
    <source>
        <dbReference type="SAM" id="Coils"/>
    </source>
</evidence>
<evidence type="ECO:0000313" key="8">
    <source>
        <dbReference type="EMBL" id="PRP81807.1"/>
    </source>
</evidence>
<dbReference type="EMBL" id="MDYQ01000117">
    <property type="protein sequence ID" value="PRP81807.1"/>
    <property type="molecule type" value="Genomic_DNA"/>
</dbReference>
<dbReference type="Gene3D" id="3.30.1370.50">
    <property type="entry name" value="R3H-like domain"/>
    <property type="match status" value="1"/>
</dbReference>
<protein>
    <submittedName>
        <fullName evidence="8">Uncharacterized protein</fullName>
    </submittedName>
</protein>
<dbReference type="SMART" id="SM00393">
    <property type="entry name" value="R3H"/>
    <property type="match status" value="1"/>
</dbReference>
<dbReference type="GO" id="GO:0005730">
    <property type="term" value="C:nucleolus"/>
    <property type="evidence" value="ECO:0007669"/>
    <property type="project" value="TreeGrafter"/>
</dbReference>
<feature type="region of interest" description="Disordered" evidence="4">
    <location>
        <begin position="533"/>
        <end position="623"/>
    </location>
</feature>
<dbReference type="SMART" id="SM00360">
    <property type="entry name" value="RRM"/>
    <property type="match status" value="1"/>
</dbReference>
<dbReference type="InterPro" id="IPR001374">
    <property type="entry name" value="R3H_dom"/>
</dbReference>
<dbReference type="InParanoid" id="A0A2P6NCX5"/>
<keyword evidence="3" id="KW-0175">Coiled coil</keyword>
<dbReference type="PROSITE" id="PS51938">
    <property type="entry name" value="SUZ_C"/>
    <property type="match status" value="1"/>
</dbReference>
<dbReference type="AlphaFoldDB" id="A0A2P6NCX5"/>
<feature type="compositionally biased region" description="Low complexity" evidence="4">
    <location>
        <begin position="540"/>
        <end position="554"/>
    </location>
</feature>
<evidence type="ECO:0000259" key="6">
    <source>
        <dbReference type="PROSITE" id="PS51061"/>
    </source>
</evidence>
<dbReference type="PROSITE" id="PS50102">
    <property type="entry name" value="RRM"/>
    <property type="match status" value="1"/>
</dbReference>
<comment type="caution">
    <text evidence="8">The sequence shown here is derived from an EMBL/GenBank/DDBJ whole genome shotgun (WGS) entry which is preliminary data.</text>
</comment>
<dbReference type="Pfam" id="PF00076">
    <property type="entry name" value="RRM_1"/>
    <property type="match status" value="1"/>
</dbReference>
<accession>A0A2P6NCX5</accession>
<name>A0A2P6NCX5_9EUKA</name>
<dbReference type="InterPro" id="IPR024642">
    <property type="entry name" value="SUZ-C"/>
</dbReference>
<keyword evidence="9" id="KW-1185">Reference proteome</keyword>
<dbReference type="SUPFAM" id="SSF82708">
    <property type="entry name" value="R3H domain"/>
    <property type="match status" value="1"/>
</dbReference>
<evidence type="ECO:0000256" key="2">
    <source>
        <dbReference type="PROSITE-ProRule" id="PRU00176"/>
    </source>
</evidence>
<feature type="coiled-coil region" evidence="3">
    <location>
        <begin position="19"/>
        <end position="46"/>
    </location>
</feature>
<evidence type="ECO:0000259" key="7">
    <source>
        <dbReference type="PROSITE" id="PS51938"/>
    </source>
</evidence>
<dbReference type="InterPro" id="IPR035979">
    <property type="entry name" value="RBD_domain_sf"/>
</dbReference>
<dbReference type="STRING" id="1890364.A0A2P6NCX5"/>
<dbReference type="Pfam" id="PF12901">
    <property type="entry name" value="SUZ-C"/>
    <property type="match status" value="1"/>
</dbReference>
<dbReference type="Gene3D" id="3.30.70.330">
    <property type="match status" value="2"/>
</dbReference>
<dbReference type="PROSITE" id="PS51061">
    <property type="entry name" value="R3H"/>
    <property type="match status" value="1"/>
</dbReference>
<reference evidence="8 9" key="1">
    <citation type="journal article" date="2018" name="Genome Biol. Evol.">
        <title>Multiple Roots of Fruiting Body Formation in Amoebozoa.</title>
        <authorList>
            <person name="Hillmann F."/>
            <person name="Forbes G."/>
            <person name="Novohradska S."/>
            <person name="Ferling I."/>
            <person name="Riege K."/>
            <person name="Groth M."/>
            <person name="Westermann M."/>
            <person name="Marz M."/>
            <person name="Spaller T."/>
            <person name="Winckler T."/>
            <person name="Schaap P."/>
            <person name="Glockner G."/>
        </authorList>
    </citation>
    <scope>NUCLEOTIDE SEQUENCE [LARGE SCALE GENOMIC DNA]</scope>
    <source>
        <strain evidence="8 9">Jena</strain>
    </source>
</reference>